<gene>
    <name evidence="1" type="ORF">PNH38_07730</name>
</gene>
<dbReference type="Proteomes" id="UP001213979">
    <property type="component" value="Unassembled WGS sequence"/>
</dbReference>
<name>A0ABT5W3B9_9BACL</name>
<proteinExistence type="predicted"/>
<comment type="caution">
    <text evidence="1">The sequence shown here is derived from an EMBL/GenBank/DDBJ whole genome shotgun (WGS) entry which is preliminary data.</text>
</comment>
<keyword evidence="2" id="KW-1185">Reference proteome</keyword>
<reference evidence="1 2" key="1">
    <citation type="submission" date="2023-01" db="EMBL/GenBank/DDBJ databases">
        <title>Genome-based reclassification of Anoxybacillus geothermalis as a later heterotypic synonym of Anoxybacillus rupiensis.</title>
        <authorList>
            <person name="Inan Bektas K."/>
            <person name="Canakci S."/>
            <person name="Belduz A.A."/>
            <person name="Guler H.H."/>
        </authorList>
    </citation>
    <scope>NUCLEOTIDE SEQUENCE [LARGE SCALE GENOMIC DNA]</scope>
    <source>
        <strain evidence="1 2">DSM 17127</strain>
    </source>
</reference>
<organism evidence="1 2">
    <name type="scientific">Anoxybacteroides rupiense</name>
    <dbReference type="NCBI Taxonomy" id="311460"/>
    <lineage>
        <taxon>Bacteria</taxon>
        <taxon>Bacillati</taxon>
        <taxon>Bacillota</taxon>
        <taxon>Bacilli</taxon>
        <taxon>Bacillales</taxon>
        <taxon>Anoxybacillaceae</taxon>
        <taxon>Anoxybacteroides</taxon>
    </lineage>
</organism>
<accession>A0ABT5W3B9</accession>
<evidence type="ECO:0000313" key="2">
    <source>
        <dbReference type="Proteomes" id="UP001213979"/>
    </source>
</evidence>
<sequence>MKGYYTWLQSFKHIKTADQENAFLKNYKNTERFIKKVIVKTGMFQYNKIMLENYTHECEVM</sequence>
<protein>
    <submittedName>
        <fullName evidence="1">Uncharacterized protein</fullName>
    </submittedName>
</protein>
<dbReference type="EMBL" id="JAQOTG010000005">
    <property type="protein sequence ID" value="MDE8563774.1"/>
    <property type="molecule type" value="Genomic_DNA"/>
</dbReference>
<evidence type="ECO:0000313" key="1">
    <source>
        <dbReference type="EMBL" id="MDE8563774.1"/>
    </source>
</evidence>